<dbReference type="EMBL" id="JAAZWO010000005">
    <property type="protein sequence ID" value="MBC2397239.1"/>
    <property type="molecule type" value="Genomic_DNA"/>
</dbReference>
<keyword evidence="8" id="KW-1185">Reference proteome</keyword>
<dbReference type="Proteomes" id="UP000563151">
    <property type="component" value="Unassembled WGS sequence"/>
</dbReference>
<feature type="transmembrane region" description="Helical" evidence="6">
    <location>
        <begin position="40"/>
        <end position="64"/>
    </location>
</feature>
<organism evidence="7 8">
    <name type="scientific">Clostridium tetanomorphum</name>
    <dbReference type="NCBI Taxonomy" id="1553"/>
    <lineage>
        <taxon>Bacteria</taxon>
        <taxon>Bacillati</taxon>
        <taxon>Bacillota</taxon>
        <taxon>Clostridia</taxon>
        <taxon>Eubacteriales</taxon>
        <taxon>Clostridiaceae</taxon>
        <taxon>Clostridium</taxon>
    </lineage>
</organism>
<dbReference type="GO" id="GO:0005886">
    <property type="term" value="C:plasma membrane"/>
    <property type="evidence" value="ECO:0007669"/>
    <property type="project" value="UniProtKB-SubCell"/>
</dbReference>
<dbReference type="AlphaFoldDB" id="A0A923J013"/>
<dbReference type="InterPro" id="IPR000390">
    <property type="entry name" value="Small_drug/metabolite_transptr"/>
</dbReference>
<comment type="subcellular location">
    <subcellularLocation>
        <location evidence="1">Cell membrane</location>
        <topology evidence="1">Multi-pass membrane protein</topology>
    </subcellularLocation>
</comment>
<sequence length="114" mass="12931">MNYLLLILNIILLVIGQTFWKIGSSKINFSFSFKGIANTFTNIYVFSGIIIYVAATFIWIYLLSKEELSKIYPLQSLCYIFACIIGITLFKENITIQKIIGTFLILSGAIIICK</sequence>
<evidence type="ECO:0000256" key="3">
    <source>
        <dbReference type="ARBA" id="ARBA00022692"/>
    </source>
</evidence>
<dbReference type="PANTHER" id="PTHR30561:SF9">
    <property type="entry name" value="4-AMINO-4-DEOXY-L-ARABINOSE-PHOSPHOUNDECAPRENOL FLIPPASE SUBUNIT ARNF-RELATED"/>
    <property type="match status" value="1"/>
</dbReference>
<dbReference type="SUPFAM" id="SSF103481">
    <property type="entry name" value="Multidrug resistance efflux transporter EmrE"/>
    <property type="match status" value="1"/>
</dbReference>
<gene>
    <name evidence="7" type="ORF">HGG79_05515</name>
</gene>
<comment type="caution">
    <text evidence="7">The sequence shown here is derived from an EMBL/GenBank/DDBJ whole genome shotgun (WGS) entry which is preliminary data.</text>
</comment>
<evidence type="ECO:0000313" key="7">
    <source>
        <dbReference type="EMBL" id="MBC2397239.1"/>
    </source>
</evidence>
<keyword evidence="2" id="KW-1003">Cell membrane</keyword>
<accession>A0A923J013</accession>
<dbReference type="PANTHER" id="PTHR30561">
    <property type="entry name" value="SMR FAMILY PROTON-DEPENDENT DRUG EFFLUX TRANSPORTER SUGE"/>
    <property type="match status" value="1"/>
</dbReference>
<name>A0A923J013_CLOTT</name>
<evidence type="ECO:0000256" key="4">
    <source>
        <dbReference type="ARBA" id="ARBA00022989"/>
    </source>
</evidence>
<keyword evidence="4 6" id="KW-1133">Transmembrane helix</keyword>
<feature type="transmembrane region" description="Helical" evidence="6">
    <location>
        <begin position="71"/>
        <end position="90"/>
    </location>
</feature>
<evidence type="ECO:0000256" key="5">
    <source>
        <dbReference type="ARBA" id="ARBA00023136"/>
    </source>
</evidence>
<evidence type="ECO:0000313" key="8">
    <source>
        <dbReference type="Proteomes" id="UP000563151"/>
    </source>
</evidence>
<dbReference type="InterPro" id="IPR037185">
    <property type="entry name" value="EmrE-like"/>
</dbReference>
<proteinExistence type="predicted"/>
<evidence type="ECO:0000256" key="1">
    <source>
        <dbReference type="ARBA" id="ARBA00004651"/>
    </source>
</evidence>
<feature type="transmembrane region" description="Helical" evidence="6">
    <location>
        <begin position="96"/>
        <end position="113"/>
    </location>
</feature>
<evidence type="ECO:0000256" key="6">
    <source>
        <dbReference type="SAM" id="Phobius"/>
    </source>
</evidence>
<keyword evidence="3 6" id="KW-0812">Transmembrane</keyword>
<keyword evidence="5 6" id="KW-0472">Membrane</keyword>
<dbReference type="RefSeq" id="WP_035144255.1">
    <property type="nucleotide sequence ID" value="NZ_JAAZWO010000005.1"/>
</dbReference>
<reference evidence="7 8" key="1">
    <citation type="submission" date="2020-04" db="EMBL/GenBank/DDBJ databases">
        <title>Genomic insights into acetone-butanol-ethanol (ABE) fermentation by sequencing solventogenic clostridia strains.</title>
        <authorList>
            <person name="Brown S."/>
        </authorList>
    </citation>
    <scope>NUCLEOTIDE SEQUENCE [LARGE SCALE GENOMIC DNA]</scope>
    <source>
        <strain evidence="7 8">DJ011</strain>
    </source>
</reference>
<dbReference type="GO" id="GO:0022857">
    <property type="term" value="F:transmembrane transporter activity"/>
    <property type="evidence" value="ECO:0007669"/>
    <property type="project" value="InterPro"/>
</dbReference>
<protein>
    <submittedName>
        <fullName evidence="7">EamA family transporter</fullName>
    </submittedName>
</protein>
<dbReference type="Gene3D" id="1.10.3730.20">
    <property type="match status" value="1"/>
</dbReference>
<evidence type="ECO:0000256" key="2">
    <source>
        <dbReference type="ARBA" id="ARBA00022475"/>
    </source>
</evidence>